<dbReference type="PROSITE" id="PS00216">
    <property type="entry name" value="SUGAR_TRANSPORT_1"/>
    <property type="match status" value="1"/>
</dbReference>
<dbReference type="InterPro" id="IPR036259">
    <property type="entry name" value="MFS_trans_sf"/>
</dbReference>
<organism evidence="10 11">
    <name type="scientific">Plebeiibacterium sediminum</name>
    <dbReference type="NCBI Taxonomy" id="2992112"/>
    <lineage>
        <taxon>Bacteria</taxon>
        <taxon>Pseudomonadati</taxon>
        <taxon>Bacteroidota</taxon>
        <taxon>Bacteroidia</taxon>
        <taxon>Marinilabiliales</taxon>
        <taxon>Marinilabiliaceae</taxon>
        <taxon>Plebeiibacterium</taxon>
    </lineage>
</organism>
<comment type="similarity">
    <text evidence="2">Belongs to the major facilitator superfamily. Bcr/CmlA family.</text>
</comment>
<evidence type="ECO:0000256" key="4">
    <source>
        <dbReference type="ARBA" id="ARBA00022475"/>
    </source>
</evidence>
<keyword evidence="7 8" id="KW-0472">Membrane</keyword>
<dbReference type="InterPro" id="IPR004812">
    <property type="entry name" value="Efflux_drug-R_Bcr/CmlA"/>
</dbReference>
<name>A0AAE3M6V9_9BACT</name>
<dbReference type="NCBIfam" id="TIGR00710">
    <property type="entry name" value="efflux_Bcr_CflA"/>
    <property type="match status" value="1"/>
</dbReference>
<feature type="transmembrane region" description="Helical" evidence="8">
    <location>
        <begin position="252"/>
        <end position="273"/>
    </location>
</feature>
<feature type="transmembrane region" description="Helical" evidence="8">
    <location>
        <begin position="312"/>
        <end position="338"/>
    </location>
</feature>
<evidence type="ECO:0000313" key="11">
    <source>
        <dbReference type="Proteomes" id="UP001209229"/>
    </source>
</evidence>
<feature type="domain" description="Major facilitator superfamily (MFS) profile" evidence="9">
    <location>
        <begin position="1"/>
        <end position="405"/>
    </location>
</feature>
<dbReference type="Proteomes" id="UP001209229">
    <property type="component" value="Unassembled WGS sequence"/>
</dbReference>
<dbReference type="GO" id="GO:0015385">
    <property type="term" value="F:sodium:proton antiporter activity"/>
    <property type="evidence" value="ECO:0007669"/>
    <property type="project" value="TreeGrafter"/>
</dbReference>
<dbReference type="InterPro" id="IPR020846">
    <property type="entry name" value="MFS_dom"/>
</dbReference>
<dbReference type="GO" id="GO:1990961">
    <property type="term" value="P:xenobiotic detoxification by transmembrane export across the plasma membrane"/>
    <property type="evidence" value="ECO:0007669"/>
    <property type="project" value="InterPro"/>
</dbReference>
<dbReference type="Pfam" id="PF07690">
    <property type="entry name" value="MFS_1"/>
    <property type="match status" value="1"/>
</dbReference>
<dbReference type="InterPro" id="IPR011701">
    <property type="entry name" value="MFS"/>
</dbReference>
<accession>A0AAE3M6V9</accession>
<feature type="transmembrane region" description="Helical" evidence="8">
    <location>
        <begin position="139"/>
        <end position="158"/>
    </location>
</feature>
<feature type="transmembrane region" description="Helical" evidence="8">
    <location>
        <begin position="12"/>
        <end position="30"/>
    </location>
</feature>
<dbReference type="InterPro" id="IPR005829">
    <property type="entry name" value="Sugar_transporter_CS"/>
</dbReference>
<dbReference type="CDD" id="cd17320">
    <property type="entry name" value="MFS_MdfA_MDR_like"/>
    <property type="match status" value="1"/>
</dbReference>
<evidence type="ECO:0000259" key="9">
    <source>
        <dbReference type="PROSITE" id="PS50850"/>
    </source>
</evidence>
<reference evidence="10" key="1">
    <citation type="submission" date="2022-10" db="EMBL/GenBank/DDBJ databases">
        <authorList>
            <person name="Yu W.X."/>
        </authorList>
    </citation>
    <scope>NUCLEOTIDE SEQUENCE</scope>
    <source>
        <strain evidence="10">AAT</strain>
    </source>
</reference>
<evidence type="ECO:0000256" key="7">
    <source>
        <dbReference type="ARBA" id="ARBA00023136"/>
    </source>
</evidence>
<dbReference type="PANTHER" id="PTHR23502">
    <property type="entry name" value="MAJOR FACILITATOR SUPERFAMILY"/>
    <property type="match status" value="1"/>
</dbReference>
<dbReference type="PANTHER" id="PTHR23502:SF132">
    <property type="entry name" value="POLYAMINE TRANSPORTER 2-RELATED"/>
    <property type="match status" value="1"/>
</dbReference>
<gene>
    <name evidence="10" type="ORF">OM075_16140</name>
</gene>
<feature type="transmembrane region" description="Helical" evidence="8">
    <location>
        <begin position="285"/>
        <end position="306"/>
    </location>
</feature>
<feature type="transmembrane region" description="Helical" evidence="8">
    <location>
        <begin position="221"/>
        <end position="246"/>
    </location>
</feature>
<dbReference type="PROSITE" id="PS50850">
    <property type="entry name" value="MFS"/>
    <property type="match status" value="1"/>
</dbReference>
<keyword evidence="5 8" id="KW-0812">Transmembrane</keyword>
<keyword evidence="4" id="KW-1003">Cell membrane</keyword>
<keyword evidence="11" id="KW-1185">Reference proteome</keyword>
<evidence type="ECO:0000313" key="10">
    <source>
        <dbReference type="EMBL" id="MCW3788007.1"/>
    </source>
</evidence>
<keyword evidence="3" id="KW-0813">Transport</keyword>
<evidence type="ECO:0000256" key="8">
    <source>
        <dbReference type="SAM" id="Phobius"/>
    </source>
</evidence>
<evidence type="ECO:0000256" key="1">
    <source>
        <dbReference type="ARBA" id="ARBA00004651"/>
    </source>
</evidence>
<proteinExistence type="inferred from homology"/>
<evidence type="ECO:0000256" key="6">
    <source>
        <dbReference type="ARBA" id="ARBA00022989"/>
    </source>
</evidence>
<feature type="transmembrane region" description="Helical" evidence="8">
    <location>
        <begin position="106"/>
        <end position="127"/>
    </location>
</feature>
<dbReference type="SUPFAM" id="SSF103473">
    <property type="entry name" value="MFS general substrate transporter"/>
    <property type="match status" value="1"/>
</dbReference>
<keyword evidence="6 8" id="KW-1133">Transmembrane helix</keyword>
<dbReference type="GO" id="GO:0005886">
    <property type="term" value="C:plasma membrane"/>
    <property type="evidence" value="ECO:0007669"/>
    <property type="project" value="UniProtKB-SubCell"/>
</dbReference>
<dbReference type="AlphaFoldDB" id="A0AAE3M6V9"/>
<evidence type="ECO:0000256" key="3">
    <source>
        <dbReference type="ARBA" id="ARBA00022448"/>
    </source>
</evidence>
<sequence>MALIKNVNTKVLPVITVMLAGLVTLSPFAIDSYLAAMPVMSEFFGVSISIVELTITAYFLGFAIGNFIGGPLSDSFGRKPVALTGVTLYALASIIIPYCSNVEEIIALRVLQAFGGGFATVTANVFIRDWFSGKQVAKLLTIVSMMMMLAPLFAPVIGKFLIDWKGWQGVFYFLFVFAVLLFVAFLILIPESRDKKMITRKLSVEQLFGKYKVFFSHKPSVLTLFAVSFSMSGMYIFLTAASFIYIKYFEISVAQFPIVFGANVVLNILLSLLNTQLLKKYKPMYILRVGLLLQLFAGILLLITVMMGNPSFVMVFIGIVIFIGSLGLIFGNGSAVILNHNPNVAGSANATIGIMRFILSFIIGSLIALFHTDDLIPIGVGMFLCTAIGNLLYVIVMKQYKKQELKA</sequence>
<dbReference type="RefSeq" id="WP_301191568.1">
    <property type="nucleotide sequence ID" value="NZ_JAPDPJ010000042.1"/>
</dbReference>
<dbReference type="GO" id="GO:0042910">
    <property type="term" value="F:xenobiotic transmembrane transporter activity"/>
    <property type="evidence" value="ECO:0007669"/>
    <property type="project" value="InterPro"/>
</dbReference>
<feature type="transmembrane region" description="Helical" evidence="8">
    <location>
        <begin position="50"/>
        <end position="69"/>
    </location>
</feature>
<comment type="caution">
    <text evidence="10">The sequence shown here is derived from an EMBL/GenBank/DDBJ whole genome shotgun (WGS) entry which is preliminary data.</text>
</comment>
<comment type="subcellular location">
    <subcellularLocation>
        <location evidence="1">Cell membrane</location>
        <topology evidence="1">Multi-pass membrane protein</topology>
    </subcellularLocation>
</comment>
<dbReference type="EMBL" id="JAPDPJ010000042">
    <property type="protein sequence ID" value="MCW3788007.1"/>
    <property type="molecule type" value="Genomic_DNA"/>
</dbReference>
<dbReference type="Gene3D" id="1.20.1720.10">
    <property type="entry name" value="Multidrug resistance protein D"/>
    <property type="match status" value="1"/>
</dbReference>
<feature type="transmembrane region" description="Helical" evidence="8">
    <location>
        <begin position="350"/>
        <end position="370"/>
    </location>
</feature>
<evidence type="ECO:0000256" key="5">
    <source>
        <dbReference type="ARBA" id="ARBA00022692"/>
    </source>
</evidence>
<protein>
    <submittedName>
        <fullName evidence="10">Multidrug effflux MFS transporter</fullName>
    </submittedName>
</protein>
<evidence type="ECO:0000256" key="2">
    <source>
        <dbReference type="ARBA" id="ARBA00006236"/>
    </source>
</evidence>
<feature type="transmembrane region" description="Helical" evidence="8">
    <location>
        <begin position="170"/>
        <end position="189"/>
    </location>
</feature>
<feature type="transmembrane region" description="Helical" evidence="8">
    <location>
        <begin position="376"/>
        <end position="396"/>
    </location>
</feature>
<feature type="transmembrane region" description="Helical" evidence="8">
    <location>
        <begin position="81"/>
        <end position="100"/>
    </location>
</feature>